<gene>
    <name evidence="1" type="ORF">SAMN04244560_01251</name>
</gene>
<dbReference type="Proteomes" id="UP000183404">
    <property type="component" value="Unassembled WGS sequence"/>
</dbReference>
<organism evidence="1 2">
    <name type="scientific">Thermoanaerobacter thermohydrosulfuricus</name>
    <name type="common">Clostridium thermohydrosulfuricum</name>
    <dbReference type="NCBI Taxonomy" id="1516"/>
    <lineage>
        <taxon>Bacteria</taxon>
        <taxon>Bacillati</taxon>
        <taxon>Bacillota</taxon>
        <taxon>Clostridia</taxon>
        <taxon>Thermoanaerobacterales</taxon>
        <taxon>Thermoanaerobacteraceae</taxon>
        <taxon>Thermoanaerobacter</taxon>
    </lineage>
</organism>
<proteinExistence type="predicted"/>
<name>A0A1G7P2P8_THETY</name>
<evidence type="ECO:0000313" key="2">
    <source>
        <dbReference type="Proteomes" id="UP000183404"/>
    </source>
</evidence>
<dbReference type="EMBL" id="FNBS01000024">
    <property type="protein sequence ID" value="SDF79710.1"/>
    <property type="molecule type" value="Genomic_DNA"/>
</dbReference>
<reference evidence="1 2" key="1">
    <citation type="submission" date="2016-10" db="EMBL/GenBank/DDBJ databases">
        <authorList>
            <person name="de Groot N.N."/>
        </authorList>
    </citation>
    <scope>NUCLEOTIDE SEQUENCE [LARGE SCALE GENOMIC DNA]</scope>
    <source>
        <strain evidence="1 2">DSM 569</strain>
    </source>
</reference>
<sequence>MEKDSEKTVYFLRAGFSKPAGALLQSKILEGIFRFDIEF</sequence>
<evidence type="ECO:0000313" key="1">
    <source>
        <dbReference type="EMBL" id="SDF79710.1"/>
    </source>
</evidence>
<dbReference type="AlphaFoldDB" id="A0A1G7P2P8"/>
<protein>
    <submittedName>
        <fullName evidence="1">Uncharacterized protein</fullName>
    </submittedName>
</protein>
<accession>A0A1G7P2P8</accession>